<gene>
    <name evidence="9" type="ORF">sS8_1128</name>
</gene>
<dbReference type="PRINTS" id="PR00478">
    <property type="entry name" value="PHRIBLKINASE"/>
</dbReference>
<keyword evidence="5 9" id="KW-0418">Kinase</keyword>
<reference evidence="9 10" key="1">
    <citation type="submission" date="2016-12" db="EMBL/GenBank/DDBJ databases">
        <title>Genome sequencing of Methylocaldum marinum.</title>
        <authorList>
            <person name="Takeuchi M."/>
            <person name="Kamagata Y."/>
            <person name="Hiraoka S."/>
            <person name="Oshima K."/>
            <person name="Hattori M."/>
            <person name="Iwasaki W."/>
        </authorList>
    </citation>
    <scope>NUCLEOTIDE SEQUENCE [LARGE SCALE GENOMIC DNA]</scope>
    <source>
        <strain evidence="9 10">S8</strain>
    </source>
</reference>
<dbReference type="Gene3D" id="3.40.50.300">
    <property type="entry name" value="P-loop containing nucleotide triphosphate hydrolases"/>
    <property type="match status" value="1"/>
</dbReference>
<evidence type="ECO:0000256" key="2">
    <source>
        <dbReference type="ARBA" id="ARBA00012042"/>
    </source>
</evidence>
<dbReference type="KEGG" id="mmai:sS8_1128"/>
<evidence type="ECO:0000313" key="10">
    <source>
        <dbReference type="Proteomes" id="UP000266313"/>
    </source>
</evidence>
<evidence type="ECO:0000256" key="3">
    <source>
        <dbReference type="ARBA" id="ARBA00022679"/>
    </source>
</evidence>
<dbReference type="OrthoDB" id="9773443at2"/>
<dbReference type="InterPro" id="IPR027417">
    <property type="entry name" value="P-loop_NTPase"/>
</dbReference>
<organism evidence="9 10">
    <name type="scientific">Methylocaldum marinum</name>
    <dbReference type="NCBI Taxonomy" id="1432792"/>
    <lineage>
        <taxon>Bacteria</taxon>
        <taxon>Pseudomonadati</taxon>
        <taxon>Pseudomonadota</taxon>
        <taxon>Gammaproteobacteria</taxon>
        <taxon>Methylococcales</taxon>
        <taxon>Methylococcaceae</taxon>
        <taxon>Methylocaldum</taxon>
    </lineage>
</organism>
<evidence type="ECO:0000256" key="7">
    <source>
        <dbReference type="ARBA" id="ARBA00047663"/>
    </source>
</evidence>
<dbReference type="InterPro" id="IPR006082">
    <property type="entry name" value="PRK"/>
</dbReference>
<accession>A0A250KN05</accession>
<evidence type="ECO:0000259" key="8">
    <source>
        <dbReference type="Pfam" id="PF00485"/>
    </source>
</evidence>
<dbReference type="EC" id="2.7.1.19" evidence="2"/>
<protein>
    <recommendedName>
        <fullName evidence="2">phosphoribulokinase</fullName>
        <ecNumber evidence="2">2.7.1.19</ecNumber>
    </recommendedName>
</protein>
<dbReference type="GO" id="GO:0005975">
    <property type="term" value="P:carbohydrate metabolic process"/>
    <property type="evidence" value="ECO:0007669"/>
    <property type="project" value="InterPro"/>
</dbReference>
<dbReference type="Proteomes" id="UP000266313">
    <property type="component" value="Chromosome"/>
</dbReference>
<keyword evidence="3" id="KW-0808">Transferase</keyword>
<evidence type="ECO:0000313" key="9">
    <source>
        <dbReference type="EMBL" id="BBA33090.1"/>
    </source>
</evidence>
<sequence>MSKKHPVIAITGSSGAGTTTVKKSFEHIFFRLGLKPLMIEGNSFYRYNSIEMQQRIARAQKAGKNFSHFSIEANLLEDLARTFKVYGETGSAKHRHYVRSDEDAKKLGYPVGTFTPWQKAPRGTDLLFYEGLHGAVRTETVNVAQYTDLLVGVVPIVNLEWIQKIHRDSALYGHKPEDITDIILRRMEDYVRVITPQFTHTDINFQRVPLVDTSNPFMARDIPTADESVVIIRFKDPLRFDIDFEYLRAMLHKSFMSRHNSIVIPGGKMGLAMEVIFRPIIERMIEDRKKA</sequence>
<dbReference type="GO" id="GO:0008974">
    <property type="term" value="F:phosphoribulokinase activity"/>
    <property type="evidence" value="ECO:0007669"/>
    <property type="project" value="UniProtKB-EC"/>
</dbReference>
<feature type="domain" description="Phosphoribulokinase/uridine kinase" evidence="8">
    <location>
        <begin position="7"/>
        <end position="214"/>
    </location>
</feature>
<comment type="similarity">
    <text evidence="1">Belongs to the phosphoribulokinase family.</text>
</comment>
<comment type="catalytic activity">
    <reaction evidence="7">
        <text>D-ribulose 5-phosphate + ATP = D-ribulose 1,5-bisphosphate + ADP + H(+)</text>
        <dbReference type="Rhea" id="RHEA:19365"/>
        <dbReference type="ChEBI" id="CHEBI:15378"/>
        <dbReference type="ChEBI" id="CHEBI:30616"/>
        <dbReference type="ChEBI" id="CHEBI:57870"/>
        <dbReference type="ChEBI" id="CHEBI:58121"/>
        <dbReference type="ChEBI" id="CHEBI:456216"/>
        <dbReference type="EC" id="2.7.1.19"/>
    </reaction>
</comment>
<dbReference type="Pfam" id="PF00485">
    <property type="entry name" value="PRK"/>
    <property type="match status" value="1"/>
</dbReference>
<dbReference type="NCBIfam" id="NF011997">
    <property type="entry name" value="PRK15453.1"/>
    <property type="match status" value="1"/>
</dbReference>
<dbReference type="AlphaFoldDB" id="A0A250KN05"/>
<keyword evidence="4" id="KW-0547">Nucleotide-binding</keyword>
<evidence type="ECO:0000256" key="1">
    <source>
        <dbReference type="ARBA" id="ARBA00009719"/>
    </source>
</evidence>
<dbReference type="EMBL" id="AP017928">
    <property type="protein sequence ID" value="BBA33090.1"/>
    <property type="molecule type" value="Genomic_DNA"/>
</dbReference>
<dbReference type="GO" id="GO:0005524">
    <property type="term" value="F:ATP binding"/>
    <property type="evidence" value="ECO:0007669"/>
    <property type="project" value="UniProtKB-KW"/>
</dbReference>
<proteinExistence type="inferred from homology"/>
<dbReference type="RefSeq" id="WP_119628755.1">
    <property type="nucleotide sequence ID" value="NZ_AP017928.1"/>
</dbReference>
<keyword evidence="6" id="KW-0067">ATP-binding</keyword>
<dbReference type="InterPro" id="IPR006083">
    <property type="entry name" value="PRK/URK"/>
</dbReference>
<evidence type="ECO:0000256" key="4">
    <source>
        <dbReference type="ARBA" id="ARBA00022741"/>
    </source>
</evidence>
<evidence type="ECO:0000256" key="5">
    <source>
        <dbReference type="ARBA" id="ARBA00022777"/>
    </source>
</evidence>
<evidence type="ECO:0000256" key="6">
    <source>
        <dbReference type="ARBA" id="ARBA00022840"/>
    </source>
</evidence>
<dbReference type="SUPFAM" id="SSF52540">
    <property type="entry name" value="P-loop containing nucleoside triphosphate hydrolases"/>
    <property type="match status" value="1"/>
</dbReference>
<keyword evidence="10" id="KW-1185">Reference proteome</keyword>
<name>A0A250KN05_9GAMM</name>